<dbReference type="PANTHER" id="PTHR15503">
    <property type="entry name" value="LDOC1 RELATED"/>
    <property type="match status" value="1"/>
</dbReference>
<comment type="caution">
    <text evidence="1">The sequence shown here is derived from an EMBL/GenBank/DDBJ whole genome shotgun (WGS) entry which is preliminary data.</text>
</comment>
<dbReference type="SUPFAM" id="SSF56672">
    <property type="entry name" value="DNA/RNA polymerases"/>
    <property type="match status" value="1"/>
</dbReference>
<dbReference type="AlphaFoldDB" id="A0A1D1VXE8"/>
<dbReference type="STRING" id="947166.A0A1D1VXE8"/>
<proteinExistence type="predicted"/>
<dbReference type="OrthoDB" id="9996999at2759"/>
<dbReference type="InterPro" id="IPR032567">
    <property type="entry name" value="RTL1-rel"/>
</dbReference>
<organism evidence="1 2">
    <name type="scientific">Ramazzottius varieornatus</name>
    <name type="common">Water bear</name>
    <name type="synonym">Tardigrade</name>
    <dbReference type="NCBI Taxonomy" id="947166"/>
    <lineage>
        <taxon>Eukaryota</taxon>
        <taxon>Metazoa</taxon>
        <taxon>Ecdysozoa</taxon>
        <taxon>Tardigrada</taxon>
        <taxon>Eutardigrada</taxon>
        <taxon>Parachela</taxon>
        <taxon>Hypsibioidea</taxon>
        <taxon>Ramazzottiidae</taxon>
        <taxon>Ramazzottius</taxon>
    </lineage>
</organism>
<dbReference type="PANTHER" id="PTHR15503:SF22">
    <property type="entry name" value="TRANSPOSON TY3-I GAG POLYPROTEIN"/>
    <property type="match status" value="1"/>
</dbReference>
<accession>A0A1D1VXE8</accession>
<sequence>MKMKMDTKDAVPIFKYPYRTSQQEKEIVRAEVKDMLAKGLIQPSQSPWVSPVLLVKKKDGSVRFCVDYRGLNAVTESFLYPGSRISSIRLQVLQCSLPSI</sequence>
<reference evidence="1 2" key="1">
    <citation type="journal article" date="2016" name="Nat. Commun.">
        <title>Extremotolerant tardigrade genome and improved radiotolerance of human cultured cells by tardigrade-unique protein.</title>
        <authorList>
            <person name="Hashimoto T."/>
            <person name="Horikawa D.D."/>
            <person name="Saito Y."/>
            <person name="Kuwahara H."/>
            <person name="Kozuka-Hata H."/>
            <person name="Shin-I T."/>
            <person name="Minakuchi Y."/>
            <person name="Ohishi K."/>
            <person name="Motoyama A."/>
            <person name="Aizu T."/>
            <person name="Enomoto A."/>
            <person name="Kondo K."/>
            <person name="Tanaka S."/>
            <person name="Hara Y."/>
            <person name="Koshikawa S."/>
            <person name="Sagara H."/>
            <person name="Miura T."/>
            <person name="Yokobori S."/>
            <person name="Miyagawa K."/>
            <person name="Suzuki Y."/>
            <person name="Kubo T."/>
            <person name="Oyama M."/>
            <person name="Kohara Y."/>
            <person name="Fujiyama A."/>
            <person name="Arakawa K."/>
            <person name="Katayama T."/>
            <person name="Toyoda A."/>
            <person name="Kunieda T."/>
        </authorList>
    </citation>
    <scope>NUCLEOTIDE SEQUENCE [LARGE SCALE GENOMIC DNA]</scope>
    <source>
        <strain evidence="1 2">YOKOZUNA-1</strain>
    </source>
</reference>
<name>A0A1D1VXE8_RAMVA</name>
<evidence type="ECO:0000313" key="1">
    <source>
        <dbReference type="EMBL" id="GAV06107.1"/>
    </source>
</evidence>
<dbReference type="Proteomes" id="UP000186922">
    <property type="component" value="Unassembled WGS sequence"/>
</dbReference>
<evidence type="ECO:0008006" key="3">
    <source>
        <dbReference type="Google" id="ProtNLM"/>
    </source>
</evidence>
<dbReference type="Gene3D" id="3.10.10.10">
    <property type="entry name" value="HIV Type 1 Reverse Transcriptase, subunit A, domain 1"/>
    <property type="match status" value="1"/>
</dbReference>
<protein>
    <recommendedName>
        <fullName evidence="3">Reverse transcriptase domain-containing protein</fullName>
    </recommendedName>
</protein>
<gene>
    <name evidence="1" type="primary">RvY_16139-1</name>
    <name evidence="1" type="synonym">RvY_16139.1</name>
    <name evidence="1" type="ORF">RvY_16139</name>
</gene>
<keyword evidence="2" id="KW-1185">Reference proteome</keyword>
<dbReference type="EMBL" id="BDGG01000013">
    <property type="protein sequence ID" value="GAV06107.1"/>
    <property type="molecule type" value="Genomic_DNA"/>
</dbReference>
<evidence type="ECO:0000313" key="2">
    <source>
        <dbReference type="Proteomes" id="UP000186922"/>
    </source>
</evidence>
<dbReference type="InterPro" id="IPR043502">
    <property type="entry name" value="DNA/RNA_pol_sf"/>
</dbReference>